<protein>
    <submittedName>
        <fullName evidence="1">Uncharacterized protein</fullName>
    </submittedName>
</protein>
<dbReference type="Proteomes" id="UP001151760">
    <property type="component" value="Unassembled WGS sequence"/>
</dbReference>
<accession>A0ABQ5D8R3</accession>
<name>A0ABQ5D8R3_9ASTR</name>
<reference evidence="1" key="1">
    <citation type="journal article" date="2022" name="Int. J. Mol. Sci.">
        <title>Draft Genome of Tanacetum Coccineum: Genomic Comparison of Closely Related Tanacetum-Family Plants.</title>
        <authorList>
            <person name="Yamashiro T."/>
            <person name="Shiraishi A."/>
            <person name="Nakayama K."/>
            <person name="Satake H."/>
        </authorList>
    </citation>
    <scope>NUCLEOTIDE SEQUENCE</scope>
</reference>
<keyword evidence="2" id="KW-1185">Reference proteome</keyword>
<evidence type="ECO:0000313" key="1">
    <source>
        <dbReference type="EMBL" id="GJT33249.1"/>
    </source>
</evidence>
<reference evidence="1" key="2">
    <citation type="submission" date="2022-01" db="EMBL/GenBank/DDBJ databases">
        <authorList>
            <person name="Yamashiro T."/>
            <person name="Shiraishi A."/>
            <person name="Satake H."/>
            <person name="Nakayama K."/>
        </authorList>
    </citation>
    <scope>NUCLEOTIDE SEQUENCE</scope>
</reference>
<sequence length="158" mass="18184">MVIGMQYLNTNSTLYEALLKADKDECLTSEEVQRVARDLCDHFETSFFLEVIKGNDFVPFPINIKIGKDMLPQQLYFFDVELEEGLKEGLEEVQGQLDLDELHLMEKVQVGLELDEVQGLQEYLVQELELDEGTRSVGRECVKEDKRPDSSWHGLVLD</sequence>
<comment type="caution">
    <text evidence="1">The sequence shown here is derived from an EMBL/GenBank/DDBJ whole genome shotgun (WGS) entry which is preliminary data.</text>
</comment>
<dbReference type="EMBL" id="BQNB010014863">
    <property type="protein sequence ID" value="GJT33249.1"/>
    <property type="molecule type" value="Genomic_DNA"/>
</dbReference>
<evidence type="ECO:0000313" key="2">
    <source>
        <dbReference type="Proteomes" id="UP001151760"/>
    </source>
</evidence>
<organism evidence="1 2">
    <name type="scientific">Tanacetum coccineum</name>
    <dbReference type="NCBI Taxonomy" id="301880"/>
    <lineage>
        <taxon>Eukaryota</taxon>
        <taxon>Viridiplantae</taxon>
        <taxon>Streptophyta</taxon>
        <taxon>Embryophyta</taxon>
        <taxon>Tracheophyta</taxon>
        <taxon>Spermatophyta</taxon>
        <taxon>Magnoliopsida</taxon>
        <taxon>eudicotyledons</taxon>
        <taxon>Gunneridae</taxon>
        <taxon>Pentapetalae</taxon>
        <taxon>asterids</taxon>
        <taxon>campanulids</taxon>
        <taxon>Asterales</taxon>
        <taxon>Asteraceae</taxon>
        <taxon>Asteroideae</taxon>
        <taxon>Anthemideae</taxon>
        <taxon>Anthemidinae</taxon>
        <taxon>Tanacetum</taxon>
    </lineage>
</organism>
<proteinExistence type="predicted"/>
<gene>
    <name evidence="1" type="ORF">Tco_0923668</name>
</gene>